<accession>A0ABW1JAG7</accession>
<gene>
    <name evidence="3" type="ORF">ACFQDO_02015</name>
</gene>
<dbReference type="InterPro" id="IPR010419">
    <property type="entry name" value="CO_DH_gsu"/>
</dbReference>
<reference evidence="4" key="1">
    <citation type="journal article" date="2019" name="Int. J. Syst. Evol. Microbiol.">
        <title>The Global Catalogue of Microorganisms (GCM) 10K type strain sequencing project: providing services to taxonomists for standard genome sequencing and annotation.</title>
        <authorList>
            <consortium name="The Broad Institute Genomics Platform"/>
            <consortium name="The Broad Institute Genome Sequencing Center for Infectious Disease"/>
            <person name="Wu L."/>
            <person name="Ma J."/>
        </authorList>
    </citation>
    <scope>NUCLEOTIDE SEQUENCE [LARGE SCALE GENOMIC DNA]</scope>
    <source>
        <strain evidence="4">KACC 14249</strain>
    </source>
</reference>
<keyword evidence="2" id="KW-1133">Transmembrane helix</keyword>
<dbReference type="Gene3D" id="3.30.530.20">
    <property type="match status" value="1"/>
</dbReference>
<dbReference type="PANTHER" id="PTHR38588">
    <property type="entry name" value="BLL0334 PROTEIN"/>
    <property type="match status" value="1"/>
</dbReference>
<name>A0ABW1JAG7_9ACTN</name>
<dbReference type="Pfam" id="PF06240">
    <property type="entry name" value="COXG"/>
    <property type="match status" value="1"/>
</dbReference>
<organism evidence="3 4">
    <name type="scientific">Angustibacter luteus</name>
    <dbReference type="NCBI Taxonomy" id="658456"/>
    <lineage>
        <taxon>Bacteria</taxon>
        <taxon>Bacillati</taxon>
        <taxon>Actinomycetota</taxon>
        <taxon>Actinomycetes</taxon>
        <taxon>Kineosporiales</taxon>
        <taxon>Kineosporiaceae</taxon>
    </lineage>
</organism>
<evidence type="ECO:0000313" key="4">
    <source>
        <dbReference type="Proteomes" id="UP001596189"/>
    </source>
</evidence>
<feature type="transmembrane region" description="Helical" evidence="2">
    <location>
        <begin position="182"/>
        <end position="203"/>
    </location>
</feature>
<dbReference type="RefSeq" id="WP_345716766.1">
    <property type="nucleotide sequence ID" value="NZ_BAABFP010000005.1"/>
</dbReference>
<dbReference type="CDD" id="cd05018">
    <property type="entry name" value="CoxG"/>
    <property type="match status" value="1"/>
</dbReference>
<keyword evidence="4" id="KW-1185">Reference proteome</keyword>
<proteinExistence type="predicted"/>
<keyword evidence="2" id="KW-0472">Membrane</keyword>
<dbReference type="EMBL" id="JBHSRD010000002">
    <property type="protein sequence ID" value="MFC6005893.1"/>
    <property type="molecule type" value="Genomic_DNA"/>
</dbReference>
<evidence type="ECO:0000256" key="1">
    <source>
        <dbReference type="SAM" id="MobiDB-lite"/>
    </source>
</evidence>
<dbReference type="Proteomes" id="UP001596189">
    <property type="component" value="Unassembled WGS sequence"/>
</dbReference>
<keyword evidence="2" id="KW-0812">Transmembrane</keyword>
<dbReference type="SUPFAM" id="SSF55961">
    <property type="entry name" value="Bet v1-like"/>
    <property type="match status" value="1"/>
</dbReference>
<evidence type="ECO:0000313" key="3">
    <source>
        <dbReference type="EMBL" id="MFC6005893.1"/>
    </source>
</evidence>
<protein>
    <submittedName>
        <fullName evidence="3">Carbon monoxide dehydrogenase subunit G</fullName>
    </submittedName>
</protein>
<feature type="region of interest" description="Disordered" evidence="1">
    <location>
        <begin position="151"/>
        <end position="178"/>
    </location>
</feature>
<evidence type="ECO:0000256" key="2">
    <source>
        <dbReference type="SAM" id="Phobius"/>
    </source>
</evidence>
<feature type="compositionally biased region" description="Low complexity" evidence="1">
    <location>
        <begin position="161"/>
        <end position="175"/>
    </location>
</feature>
<dbReference type="InterPro" id="IPR023393">
    <property type="entry name" value="START-like_dom_sf"/>
</dbReference>
<sequence>MKVNGSAVLHAERQRVYDALNDPAVLGGAIPGCQSLVALGEDRYRMSVTAGVASIKGTYDGEVQLSDQRAPGSFTMRAKGSGAPGTVDATCRVTLTEGDDGTTTLEYDADAVVGGVVGGVGQRMLTGVAKKMAGQFFGNVDDVLTGRRPAVTTEAASEASRPLAGTTRPAPAGPAQSRTSPLAAALVGAAIALAGVALGWAIARGR</sequence>
<dbReference type="PANTHER" id="PTHR38588:SF1">
    <property type="entry name" value="BLL0334 PROTEIN"/>
    <property type="match status" value="1"/>
</dbReference>
<comment type="caution">
    <text evidence="3">The sequence shown here is derived from an EMBL/GenBank/DDBJ whole genome shotgun (WGS) entry which is preliminary data.</text>
</comment>